<dbReference type="PANTHER" id="PTHR22807">
    <property type="entry name" value="NOP2 YEAST -RELATED NOL1/NOP2/FMU SUN DOMAIN-CONTAINING"/>
    <property type="match status" value="1"/>
</dbReference>
<comment type="subcellular location">
    <subcellularLocation>
        <location evidence="1">Nucleus</location>
        <location evidence="1">Nucleolus</location>
    </subcellularLocation>
</comment>
<dbReference type="GO" id="GO:0003723">
    <property type="term" value="F:RNA binding"/>
    <property type="evidence" value="ECO:0007669"/>
    <property type="project" value="UniProtKB-UniRule"/>
</dbReference>
<feature type="active site" description="Nucleophile" evidence="9">
    <location>
        <position position="437"/>
    </location>
</feature>
<evidence type="ECO:0000256" key="7">
    <source>
        <dbReference type="ARBA" id="ARBA00022884"/>
    </source>
</evidence>
<keyword evidence="3" id="KW-0690">Ribosome biogenesis</keyword>
<feature type="compositionally biased region" description="Basic residues" evidence="11">
    <location>
        <begin position="536"/>
        <end position="546"/>
    </location>
</feature>
<evidence type="ECO:0000256" key="10">
    <source>
        <dbReference type="SAM" id="Coils"/>
    </source>
</evidence>
<feature type="compositionally biased region" description="Low complexity" evidence="11">
    <location>
        <begin position="10"/>
        <end position="26"/>
    </location>
</feature>
<dbReference type="SUPFAM" id="SSF53335">
    <property type="entry name" value="S-adenosyl-L-methionine-dependent methyltransferases"/>
    <property type="match status" value="1"/>
</dbReference>
<dbReference type="InterPro" id="IPR049560">
    <property type="entry name" value="MeTrfase_RsmB-F_NOP2_cat"/>
</dbReference>
<reference evidence="13 14" key="1">
    <citation type="submission" date="2018-07" db="EMBL/GenBank/DDBJ databases">
        <title>Genome sequencing of oomycete isolates from Chile give support for New Zealand origin for Phytophthora kernoviae and make available the first Nothophytophthora sp. genome.</title>
        <authorList>
            <person name="Studholme D.J."/>
            <person name="Sanfuentes E."/>
            <person name="Panda P."/>
            <person name="Hill R."/>
            <person name="Sambles C."/>
            <person name="Grant M."/>
            <person name="Williams N.M."/>
            <person name="Mcdougal R.L."/>
        </authorList>
    </citation>
    <scope>NUCLEOTIDE SEQUENCE [LARGE SCALE GENOMIC DNA]</scope>
    <source>
        <strain evidence="13">Chile7</strain>
    </source>
</reference>
<evidence type="ECO:0000313" key="14">
    <source>
        <dbReference type="Proteomes" id="UP000284657"/>
    </source>
</evidence>
<keyword evidence="6 9" id="KW-0949">S-adenosyl-L-methionine</keyword>
<keyword evidence="10" id="KW-0175">Coiled coil</keyword>
<feature type="compositionally biased region" description="Acidic residues" evidence="11">
    <location>
        <begin position="89"/>
        <end position="102"/>
    </location>
</feature>
<evidence type="ECO:0000256" key="6">
    <source>
        <dbReference type="ARBA" id="ARBA00022691"/>
    </source>
</evidence>
<dbReference type="Gene3D" id="3.30.70.1170">
    <property type="entry name" value="Sun protein, domain 3"/>
    <property type="match status" value="1"/>
</dbReference>
<dbReference type="PRINTS" id="PR02012">
    <property type="entry name" value="RCMTNOP2"/>
</dbReference>
<dbReference type="PRINTS" id="PR02008">
    <property type="entry name" value="RCMTFAMILY"/>
</dbReference>
<dbReference type="PROSITE" id="PS51686">
    <property type="entry name" value="SAM_MT_RSMB_NOP"/>
    <property type="match status" value="1"/>
</dbReference>
<feature type="binding site" evidence="9">
    <location>
        <position position="380"/>
    </location>
    <ligand>
        <name>S-adenosyl-L-methionine</name>
        <dbReference type="ChEBI" id="CHEBI:59789"/>
    </ligand>
</feature>
<dbReference type="AlphaFoldDB" id="A0A421G899"/>
<dbReference type="GO" id="GO:0000470">
    <property type="term" value="P:maturation of LSU-rRNA"/>
    <property type="evidence" value="ECO:0007669"/>
    <property type="project" value="TreeGrafter"/>
</dbReference>
<organism evidence="13 14">
    <name type="scientific">Phytophthora kernoviae</name>
    <dbReference type="NCBI Taxonomy" id="325452"/>
    <lineage>
        <taxon>Eukaryota</taxon>
        <taxon>Sar</taxon>
        <taxon>Stramenopiles</taxon>
        <taxon>Oomycota</taxon>
        <taxon>Peronosporomycetes</taxon>
        <taxon>Peronosporales</taxon>
        <taxon>Peronosporaceae</taxon>
        <taxon>Phytophthora</taxon>
    </lineage>
</organism>
<evidence type="ECO:0000256" key="3">
    <source>
        <dbReference type="ARBA" id="ARBA00022517"/>
    </source>
</evidence>
<keyword evidence="5 9" id="KW-0808">Transferase</keyword>
<dbReference type="Pfam" id="PF22458">
    <property type="entry name" value="RsmF-B_ferredox"/>
    <property type="match status" value="1"/>
</dbReference>
<feature type="region of interest" description="Disordered" evidence="11">
    <location>
        <begin position="512"/>
        <end position="612"/>
    </location>
</feature>
<accession>A0A421G899</accession>
<feature type="compositionally biased region" description="Basic and acidic residues" evidence="11">
    <location>
        <begin position="570"/>
        <end position="584"/>
    </location>
</feature>
<feature type="binding site" evidence="9">
    <location>
        <position position="336"/>
    </location>
    <ligand>
        <name>S-adenosyl-L-methionine</name>
        <dbReference type="ChEBI" id="CHEBI:59789"/>
    </ligand>
</feature>
<feature type="coiled-coil region" evidence="10">
    <location>
        <begin position="106"/>
        <end position="133"/>
    </location>
</feature>
<feature type="compositionally biased region" description="Acidic residues" evidence="11">
    <location>
        <begin position="49"/>
        <end position="72"/>
    </location>
</feature>
<feature type="compositionally biased region" description="Acidic residues" evidence="11">
    <location>
        <begin position="558"/>
        <end position="569"/>
    </location>
</feature>
<feature type="binding site" evidence="9">
    <location>
        <position position="363"/>
    </location>
    <ligand>
        <name>S-adenosyl-L-methionine</name>
        <dbReference type="ChEBI" id="CHEBI:59789"/>
    </ligand>
</feature>
<evidence type="ECO:0000256" key="11">
    <source>
        <dbReference type="SAM" id="MobiDB-lite"/>
    </source>
</evidence>
<feature type="compositionally biased region" description="Basic residues" evidence="11">
    <location>
        <begin position="585"/>
        <end position="597"/>
    </location>
</feature>
<dbReference type="GO" id="GO:0009383">
    <property type="term" value="F:rRNA (cytosine-C5-)-methyltransferase activity"/>
    <property type="evidence" value="ECO:0007669"/>
    <property type="project" value="TreeGrafter"/>
</dbReference>
<evidence type="ECO:0000313" key="13">
    <source>
        <dbReference type="EMBL" id="RLN69050.1"/>
    </source>
</evidence>
<sequence>MARPNKRKLSSPAAKPASTSKTSKTSKYAKEAAKQEKHSSSSNKAQLFDSEEEEDEEEDGDEEEGPEADDGFSDANKSWLKLKNKGSDVEDDEEEDDEEELDIERKARLLDEEEALQAQEAEEEMRLNIANNEKYHLQTEEELAEEGEEEDDMTDPAEVYQRIKDVVEVLSQFSARREPGRSRVDYMESLAKDLSGYFGYNRELIDMFLKMFSPAECVEFVEANEQPRPLVIRTNTLKARRRDLAQALIQRGVNLDPLAKWSKVGLKIYDSPVPIGATPEYLAGHYMLQSASSICAVMALAPQLNERVLDMACAPGGKTTYIAQLMKNTGTIIANDLKKQRLKATVANLHRLGVKNTSVSCYDGRKVPSLFKGFDRVLLDAPCTGMGVIARDPSIKTQKGEKDVQRLAHLQKELLLAAIDAVDAKSKTGGYILYSTCSVMVDENESVVDYALRKRCVKLVDTGLDHGKAGFTRYQQQRFHPSMQLTRRFYPHVHNMDGFYVAKFKKYANTMPSEENEGKKTADELEEEAEEASMTKKARVKAKKERKQAAADVQAEVTLEEQSDAEEEVETKRPAKKQKQEPKPKKGKYGGKGKKPSRPPFSLCSLRIRLSY</sequence>
<feature type="compositionally biased region" description="Basic and acidic residues" evidence="11">
    <location>
        <begin position="28"/>
        <end position="39"/>
    </location>
</feature>
<dbReference type="Gene3D" id="3.40.50.150">
    <property type="entry name" value="Vaccinia Virus protein VP39"/>
    <property type="match status" value="1"/>
</dbReference>
<keyword evidence="4 9" id="KW-0489">Methyltransferase</keyword>
<evidence type="ECO:0000256" key="9">
    <source>
        <dbReference type="PROSITE-ProRule" id="PRU01023"/>
    </source>
</evidence>
<proteinExistence type="inferred from homology"/>
<dbReference type="InterPro" id="IPR023273">
    <property type="entry name" value="RCMT_NOP2"/>
</dbReference>
<dbReference type="InterPro" id="IPR018314">
    <property type="entry name" value="RsmB/NOL1/NOP2-like_CS"/>
</dbReference>
<dbReference type="EMBL" id="MBAD02000370">
    <property type="protein sequence ID" value="RLN69050.1"/>
    <property type="molecule type" value="Genomic_DNA"/>
</dbReference>
<dbReference type="InterPro" id="IPR011023">
    <property type="entry name" value="Nop2p"/>
</dbReference>
<keyword evidence="8" id="KW-0539">Nucleus</keyword>
<dbReference type="InterPro" id="IPR001678">
    <property type="entry name" value="MeTrfase_RsmB-F_NOP2_dom"/>
</dbReference>
<evidence type="ECO:0000256" key="5">
    <source>
        <dbReference type="ARBA" id="ARBA00022679"/>
    </source>
</evidence>
<name>A0A421G899_9STRA</name>
<feature type="region of interest" description="Disordered" evidence="11">
    <location>
        <begin position="1"/>
        <end position="103"/>
    </location>
</feature>
<dbReference type="Proteomes" id="UP000284657">
    <property type="component" value="Unassembled WGS sequence"/>
</dbReference>
<keyword evidence="7 9" id="KW-0694">RNA-binding</keyword>
<gene>
    <name evidence="13" type="ORF">BBJ29_005249</name>
</gene>
<dbReference type="NCBIfam" id="TIGR00446">
    <property type="entry name" value="nop2p"/>
    <property type="match status" value="1"/>
</dbReference>
<dbReference type="InterPro" id="IPR029063">
    <property type="entry name" value="SAM-dependent_MTases_sf"/>
</dbReference>
<dbReference type="GO" id="GO:0070475">
    <property type="term" value="P:rRNA base methylation"/>
    <property type="evidence" value="ECO:0007669"/>
    <property type="project" value="TreeGrafter"/>
</dbReference>
<comment type="similarity">
    <text evidence="2 9">Belongs to the class I-like SAM-binding methyltransferase superfamily. RsmB/NOP family.</text>
</comment>
<comment type="caution">
    <text evidence="13">The sequence shown here is derived from an EMBL/GenBank/DDBJ whole genome shotgun (WGS) entry which is preliminary data.</text>
</comment>
<dbReference type="CDD" id="cd02440">
    <property type="entry name" value="AdoMet_MTases"/>
    <property type="match status" value="1"/>
</dbReference>
<protein>
    <recommendedName>
        <fullName evidence="12">SAM-dependent MTase RsmB/NOP-type domain-containing protein</fullName>
    </recommendedName>
</protein>
<dbReference type="FunFam" id="3.30.70.1170:FF:000001">
    <property type="entry name" value="Ribosomal RNA methyltransferase Nop2"/>
    <property type="match status" value="1"/>
</dbReference>
<feature type="binding site" evidence="9">
    <location>
        <begin position="312"/>
        <end position="318"/>
    </location>
    <ligand>
        <name>S-adenosyl-L-methionine</name>
        <dbReference type="ChEBI" id="CHEBI:59789"/>
    </ligand>
</feature>
<evidence type="ECO:0000256" key="4">
    <source>
        <dbReference type="ARBA" id="ARBA00022603"/>
    </source>
</evidence>
<dbReference type="PROSITE" id="PS01153">
    <property type="entry name" value="NOL1_NOP2_SUN"/>
    <property type="match status" value="1"/>
</dbReference>
<evidence type="ECO:0000256" key="1">
    <source>
        <dbReference type="ARBA" id="ARBA00004604"/>
    </source>
</evidence>
<dbReference type="InterPro" id="IPR054728">
    <property type="entry name" value="RsmB-like_ferredoxin"/>
</dbReference>
<dbReference type="Pfam" id="PF01189">
    <property type="entry name" value="Methyltr_RsmB-F"/>
    <property type="match status" value="1"/>
</dbReference>
<evidence type="ECO:0000256" key="2">
    <source>
        <dbReference type="ARBA" id="ARBA00007494"/>
    </source>
</evidence>
<feature type="domain" description="SAM-dependent MTase RsmB/NOP-type" evidence="12">
    <location>
        <begin position="220"/>
        <end position="507"/>
    </location>
</feature>
<evidence type="ECO:0000259" key="12">
    <source>
        <dbReference type="PROSITE" id="PS51686"/>
    </source>
</evidence>
<dbReference type="GO" id="GO:0005730">
    <property type="term" value="C:nucleolus"/>
    <property type="evidence" value="ECO:0007669"/>
    <property type="project" value="UniProtKB-SubCell"/>
</dbReference>
<evidence type="ECO:0000256" key="8">
    <source>
        <dbReference type="ARBA" id="ARBA00023242"/>
    </source>
</evidence>
<dbReference type="PANTHER" id="PTHR22807:SF30">
    <property type="entry name" value="28S RRNA (CYTOSINE(4447)-C(5))-METHYLTRANSFERASE-RELATED"/>
    <property type="match status" value="1"/>
</dbReference>
<dbReference type="InterPro" id="IPR023267">
    <property type="entry name" value="RCMT"/>
</dbReference>